<keyword evidence="1" id="KW-1133">Transmembrane helix</keyword>
<proteinExistence type="predicted"/>
<comment type="caution">
    <text evidence="2">The sequence shown here is derived from an EMBL/GenBank/DDBJ whole genome shotgun (WGS) entry which is preliminary data.</text>
</comment>
<keyword evidence="1" id="KW-0472">Membrane</keyword>
<gene>
    <name evidence="2" type="ORF">EVJ47_05335</name>
</gene>
<reference evidence="2 3" key="1">
    <citation type="submission" date="2019-01" db="EMBL/GenBank/DDBJ databases">
        <title>Insights into ecological role of a new deltaproteobacterial order Candidatus Sinidesulfobacterales (Sva0485) by metagenomics and metatranscriptomics.</title>
        <authorList>
            <person name="Tan S."/>
            <person name="Liu J."/>
            <person name="Fang Y."/>
            <person name="Hedlund B.P."/>
            <person name="Lian Z.H."/>
            <person name="Huang L.Y."/>
            <person name="Li J.T."/>
            <person name="Huang L.N."/>
            <person name="Li W.J."/>
            <person name="Jiang H.C."/>
            <person name="Dong H.L."/>
            <person name="Shu W.S."/>
        </authorList>
    </citation>
    <scope>NUCLEOTIDE SEQUENCE [LARGE SCALE GENOMIC DNA]</scope>
    <source>
        <strain evidence="2">AP3</strain>
    </source>
</reference>
<protein>
    <submittedName>
        <fullName evidence="2">Uncharacterized protein</fullName>
    </submittedName>
</protein>
<evidence type="ECO:0000313" key="3">
    <source>
        <dbReference type="Proteomes" id="UP000320813"/>
    </source>
</evidence>
<evidence type="ECO:0000313" key="2">
    <source>
        <dbReference type="EMBL" id="RZD14591.1"/>
    </source>
</evidence>
<dbReference type="AlphaFoldDB" id="A0A519BBC8"/>
<feature type="transmembrane region" description="Helical" evidence="1">
    <location>
        <begin position="12"/>
        <end position="32"/>
    </location>
</feature>
<evidence type="ECO:0000256" key="1">
    <source>
        <dbReference type="SAM" id="Phobius"/>
    </source>
</evidence>
<feature type="transmembrane region" description="Helical" evidence="1">
    <location>
        <begin position="59"/>
        <end position="81"/>
    </location>
</feature>
<dbReference type="Proteomes" id="UP000320813">
    <property type="component" value="Unassembled WGS sequence"/>
</dbReference>
<dbReference type="EMBL" id="SGBD01000002">
    <property type="protein sequence ID" value="RZD14591.1"/>
    <property type="molecule type" value="Genomic_DNA"/>
</dbReference>
<accession>A0A519BBC8</accession>
<sequence length="112" mass="13127">MKNTHGSGYGYELDIFELIFLVFSGLFVLFYFTDHDFKYLVNSFYLFIGYSFKRYPVVVILYAANFFMFFAGAHSLYVRIFEIRLTGSKLKMHNKLEKYKEKDGDGNGAYGN</sequence>
<keyword evidence="1" id="KW-0812">Transmembrane</keyword>
<organism evidence="2 3">
    <name type="scientific">Candidatus Acidulodesulfobacterium ferriphilum</name>
    <dbReference type="NCBI Taxonomy" id="2597223"/>
    <lineage>
        <taxon>Bacteria</taxon>
        <taxon>Deltaproteobacteria</taxon>
        <taxon>Candidatus Acidulodesulfobacterales</taxon>
        <taxon>Candidatus Acidulodesulfobacterium</taxon>
    </lineage>
</organism>
<name>A0A519BBC8_9DELT</name>